<sequence>MENSYLLSLQNIPYHFILIDNNTHVHSIIQKKCSDFNIHNITTLQCNIQDFKDNFDIGISIHACGLATDFAQFQCIQNHALFICCSCCVGKIQTQQQSIYSISTPRSKWLNNIIQSDEYFQLCQYADHNATTTTHSTDFIIEQQKRYCKSVLEWDRCMYALESGIYDVVFMTRVIPYTEDPNHSSSASKTLFNSPKNDVIVGVPKHWDDSTKKAIKQAFAIP</sequence>
<dbReference type="PANTHER" id="PTHR13369:SF0">
    <property type="entry name" value="GLUTATHIONE S-TRANSFERASE C-TERMINAL DOMAIN-CONTAINING PROTEIN"/>
    <property type="match status" value="1"/>
</dbReference>
<dbReference type="AlphaFoldDB" id="X6NGW6"/>
<organism evidence="1 2">
    <name type="scientific">Reticulomyxa filosa</name>
    <dbReference type="NCBI Taxonomy" id="46433"/>
    <lineage>
        <taxon>Eukaryota</taxon>
        <taxon>Sar</taxon>
        <taxon>Rhizaria</taxon>
        <taxon>Retaria</taxon>
        <taxon>Foraminifera</taxon>
        <taxon>Monothalamids</taxon>
        <taxon>Reticulomyxidae</taxon>
        <taxon>Reticulomyxa</taxon>
    </lineage>
</organism>
<dbReference type="OrthoDB" id="206598at2759"/>
<name>X6NGW6_RETFI</name>
<dbReference type="EMBL" id="ASPP01008431">
    <property type="protein sequence ID" value="ETO25560.1"/>
    <property type="molecule type" value="Genomic_DNA"/>
</dbReference>
<evidence type="ECO:0008006" key="3">
    <source>
        <dbReference type="Google" id="ProtNLM"/>
    </source>
</evidence>
<dbReference type="SUPFAM" id="SSF53335">
    <property type="entry name" value="S-adenosyl-L-methionine-dependent methyltransferases"/>
    <property type="match status" value="1"/>
</dbReference>
<evidence type="ECO:0000313" key="2">
    <source>
        <dbReference type="Proteomes" id="UP000023152"/>
    </source>
</evidence>
<dbReference type="Proteomes" id="UP000023152">
    <property type="component" value="Unassembled WGS sequence"/>
</dbReference>
<protein>
    <recommendedName>
        <fullName evidence="3">Methyltransferase domain-containing protein</fullName>
    </recommendedName>
</protein>
<evidence type="ECO:0000313" key="1">
    <source>
        <dbReference type="EMBL" id="ETO25560.1"/>
    </source>
</evidence>
<dbReference type="InterPro" id="IPR029063">
    <property type="entry name" value="SAM-dependent_MTases_sf"/>
</dbReference>
<keyword evidence="2" id="KW-1185">Reference proteome</keyword>
<accession>X6NGW6</accession>
<dbReference type="GO" id="GO:0005737">
    <property type="term" value="C:cytoplasm"/>
    <property type="evidence" value="ECO:0007669"/>
    <property type="project" value="TreeGrafter"/>
</dbReference>
<gene>
    <name evidence="1" type="ORF">RFI_11576</name>
</gene>
<proteinExistence type="predicted"/>
<comment type="caution">
    <text evidence="1">The sequence shown here is derived from an EMBL/GenBank/DDBJ whole genome shotgun (WGS) entry which is preliminary data.</text>
</comment>
<dbReference type="PANTHER" id="PTHR13369">
    <property type="match status" value="1"/>
</dbReference>
<reference evidence="1 2" key="1">
    <citation type="journal article" date="2013" name="Curr. Biol.">
        <title>The Genome of the Foraminiferan Reticulomyxa filosa.</title>
        <authorList>
            <person name="Glockner G."/>
            <person name="Hulsmann N."/>
            <person name="Schleicher M."/>
            <person name="Noegel A.A."/>
            <person name="Eichinger L."/>
            <person name="Gallinger C."/>
            <person name="Pawlowski J."/>
            <person name="Sierra R."/>
            <person name="Euteneuer U."/>
            <person name="Pillet L."/>
            <person name="Moustafa A."/>
            <person name="Platzer M."/>
            <person name="Groth M."/>
            <person name="Szafranski K."/>
            <person name="Schliwa M."/>
        </authorList>
    </citation>
    <scope>NUCLEOTIDE SEQUENCE [LARGE SCALE GENOMIC DNA]</scope>
</reference>